<accession>A0ABS2EZ92</accession>
<dbReference type="InterPro" id="IPR035906">
    <property type="entry name" value="MetI-like_sf"/>
</dbReference>
<feature type="region of interest" description="Disordered" evidence="9">
    <location>
        <begin position="1"/>
        <end position="30"/>
    </location>
</feature>
<evidence type="ECO:0000256" key="4">
    <source>
        <dbReference type="ARBA" id="ARBA00022475"/>
    </source>
</evidence>
<evidence type="ECO:0000313" key="11">
    <source>
        <dbReference type="EMBL" id="MBM6774005.1"/>
    </source>
</evidence>
<dbReference type="Proteomes" id="UP000712527">
    <property type="component" value="Unassembled WGS sequence"/>
</dbReference>
<feature type="transmembrane region" description="Helical" evidence="8">
    <location>
        <begin position="73"/>
        <end position="92"/>
    </location>
</feature>
<keyword evidence="7 8" id="KW-0472">Membrane</keyword>
<dbReference type="PANTHER" id="PTHR42929:SF1">
    <property type="entry name" value="INNER MEMBRANE ABC TRANSPORTER PERMEASE PROTEIN YDCU-RELATED"/>
    <property type="match status" value="1"/>
</dbReference>
<comment type="subcellular location">
    <subcellularLocation>
        <location evidence="1 8">Cell membrane</location>
        <topology evidence="1 8">Multi-pass membrane protein</topology>
    </subcellularLocation>
</comment>
<gene>
    <name evidence="11" type="ORF">H9X80_00320</name>
</gene>
<dbReference type="PANTHER" id="PTHR42929">
    <property type="entry name" value="INNER MEMBRANE ABC TRANSPORTER PERMEASE PROTEIN YDCU-RELATED-RELATED"/>
    <property type="match status" value="1"/>
</dbReference>
<dbReference type="PROSITE" id="PS50928">
    <property type="entry name" value="ABC_TM1"/>
    <property type="match status" value="1"/>
</dbReference>
<evidence type="ECO:0000313" key="12">
    <source>
        <dbReference type="Proteomes" id="UP000712527"/>
    </source>
</evidence>
<evidence type="ECO:0000256" key="9">
    <source>
        <dbReference type="SAM" id="MobiDB-lite"/>
    </source>
</evidence>
<dbReference type="Pfam" id="PF00528">
    <property type="entry name" value="BPD_transp_1"/>
    <property type="match status" value="1"/>
</dbReference>
<dbReference type="InterPro" id="IPR000515">
    <property type="entry name" value="MetI-like"/>
</dbReference>
<feature type="transmembrane region" description="Helical" evidence="8">
    <location>
        <begin position="132"/>
        <end position="154"/>
    </location>
</feature>
<dbReference type="Gene3D" id="1.10.3720.10">
    <property type="entry name" value="MetI-like"/>
    <property type="match status" value="1"/>
</dbReference>
<evidence type="ECO:0000256" key="6">
    <source>
        <dbReference type="ARBA" id="ARBA00022989"/>
    </source>
</evidence>
<keyword evidence="12" id="KW-1185">Reference proteome</keyword>
<evidence type="ECO:0000256" key="2">
    <source>
        <dbReference type="ARBA" id="ARBA00007069"/>
    </source>
</evidence>
<feature type="compositionally biased region" description="Basic and acidic residues" evidence="9">
    <location>
        <begin position="7"/>
        <end position="30"/>
    </location>
</feature>
<keyword evidence="6 8" id="KW-1133">Transmembrane helix</keyword>
<sequence length="350" mass="38263">MARRHDRTHDRPYNPAARPDHKGQPIEHPKEGGIVAEISHASATVTADVSAEATRAPERAAGAQRAPKRTRKWVGYLAFLPFLLVIIGYELLPLAQLAIDSLIGKESGTVGVENFVKVFTTPLYQQSIINSVWISLVSALVGIVVSFLAARFAYDSSDRVKNAFTMVLNMMSNFSGVPLAFAFMILMGNSGVLTILGQQWNIPFLANFDLYTGEGLLVLYIYFQIPLATLLLLPAFSGIKKSWREAATILQASSFDYWFRIVIPNLLPSILGTLSVLFSNALAAYATAYAIVMNNYALLPLQITSKFKGDVQIDAATGGALAVVLIVLMVVCTVINNYFTKRASKGREII</sequence>
<feature type="transmembrane region" description="Helical" evidence="8">
    <location>
        <begin position="174"/>
        <end position="197"/>
    </location>
</feature>
<feature type="transmembrane region" description="Helical" evidence="8">
    <location>
        <begin position="217"/>
        <end position="236"/>
    </location>
</feature>
<evidence type="ECO:0000256" key="3">
    <source>
        <dbReference type="ARBA" id="ARBA00022448"/>
    </source>
</evidence>
<keyword evidence="4" id="KW-1003">Cell membrane</keyword>
<dbReference type="CDD" id="cd06261">
    <property type="entry name" value="TM_PBP2"/>
    <property type="match status" value="1"/>
</dbReference>
<dbReference type="EMBL" id="JACSNQ010000001">
    <property type="protein sequence ID" value="MBM6774005.1"/>
    <property type="molecule type" value="Genomic_DNA"/>
</dbReference>
<evidence type="ECO:0000256" key="7">
    <source>
        <dbReference type="ARBA" id="ARBA00023136"/>
    </source>
</evidence>
<dbReference type="SUPFAM" id="SSF161098">
    <property type="entry name" value="MetI-like"/>
    <property type="match status" value="1"/>
</dbReference>
<comment type="similarity">
    <text evidence="2">Belongs to the binding-protein-dependent transport system permease family. CysTW subfamily.</text>
</comment>
<feature type="domain" description="ABC transmembrane type-1" evidence="10">
    <location>
        <begin position="128"/>
        <end position="336"/>
    </location>
</feature>
<evidence type="ECO:0000256" key="5">
    <source>
        <dbReference type="ARBA" id="ARBA00022692"/>
    </source>
</evidence>
<feature type="transmembrane region" description="Helical" evidence="8">
    <location>
        <begin position="315"/>
        <end position="339"/>
    </location>
</feature>
<protein>
    <submittedName>
        <fullName evidence="11">ABC transporter permease subunit</fullName>
    </submittedName>
</protein>
<evidence type="ECO:0000259" key="10">
    <source>
        <dbReference type="PROSITE" id="PS50928"/>
    </source>
</evidence>
<comment type="caution">
    <text evidence="11">The sequence shown here is derived from an EMBL/GenBank/DDBJ whole genome shotgun (WGS) entry which is preliminary data.</text>
</comment>
<evidence type="ECO:0000256" key="8">
    <source>
        <dbReference type="RuleBase" id="RU363032"/>
    </source>
</evidence>
<organism evidence="11 12">
    <name type="scientific">Olsenella profusa</name>
    <dbReference type="NCBI Taxonomy" id="138595"/>
    <lineage>
        <taxon>Bacteria</taxon>
        <taxon>Bacillati</taxon>
        <taxon>Actinomycetota</taxon>
        <taxon>Coriobacteriia</taxon>
        <taxon>Coriobacteriales</taxon>
        <taxon>Atopobiaceae</taxon>
        <taxon>Olsenella</taxon>
    </lineage>
</organism>
<name>A0ABS2EZ92_9ACTN</name>
<keyword evidence="5 8" id="KW-0812">Transmembrane</keyword>
<keyword evidence="3 8" id="KW-0813">Transport</keyword>
<evidence type="ECO:0000256" key="1">
    <source>
        <dbReference type="ARBA" id="ARBA00004651"/>
    </source>
</evidence>
<reference evidence="11 12" key="1">
    <citation type="journal article" date="2021" name="Sci. Rep.">
        <title>The distribution of antibiotic resistance genes in chicken gut microbiota commensals.</title>
        <authorList>
            <person name="Juricova H."/>
            <person name="Matiasovicova J."/>
            <person name="Kubasova T."/>
            <person name="Cejkova D."/>
            <person name="Rychlik I."/>
        </authorList>
    </citation>
    <scope>NUCLEOTIDE SEQUENCE [LARGE SCALE GENOMIC DNA]</scope>
    <source>
        <strain evidence="11 12">An794</strain>
    </source>
</reference>
<proteinExistence type="inferred from homology"/>